<sequence length="103" mass="11914">MSEHTEQDLLLFLVLVKNNGNLENLVSRGYQYSQIGEMISYCIQKNVIRLVGDKLEITDVGMDNIESMSKAEGVSHNQILPQKEYFLEQQLKKYDIFVPENFV</sequence>
<dbReference type="Proteomes" id="UP001597079">
    <property type="component" value="Unassembled WGS sequence"/>
</dbReference>
<accession>A0ABW4JI74</accession>
<protein>
    <recommendedName>
        <fullName evidence="3">YjcQ protein</fullName>
    </recommendedName>
</protein>
<dbReference type="EMBL" id="JBHUCX010000028">
    <property type="protein sequence ID" value="MFD1675423.1"/>
    <property type="molecule type" value="Genomic_DNA"/>
</dbReference>
<evidence type="ECO:0000313" key="1">
    <source>
        <dbReference type="EMBL" id="MFD1675423.1"/>
    </source>
</evidence>
<gene>
    <name evidence="1" type="ORF">ACFSB2_12030</name>
</gene>
<organism evidence="1 2">
    <name type="scientific">Alicyclobacillus fodiniaquatilis</name>
    <dbReference type="NCBI Taxonomy" id="1661150"/>
    <lineage>
        <taxon>Bacteria</taxon>
        <taxon>Bacillati</taxon>
        <taxon>Bacillota</taxon>
        <taxon>Bacilli</taxon>
        <taxon>Bacillales</taxon>
        <taxon>Alicyclobacillaceae</taxon>
        <taxon>Alicyclobacillus</taxon>
    </lineage>
</organism>
<evidence type="ECO:0000313" key="2">
    <source>
        <dbReference type="Proteomes" id="UP001597079"/>
    </source>
</evidence>
<keyword evidence="2" id="KW-1185">Reference proteome</keyword>
<name>A0ABW4JI74_9BACL</name>
<comment type="caution">
    <text evidence="1">The sequence shown here is derived from an EMBL/GenBank/DDBJ whole genome shotgun (WGS) entry which is preliminary data.</text>
</comment>
<reference evidence="2" key="1">
    <citation type="journal article" date="2019" name="Int. J. Syst. Evol. Microbiol.">
        <title>The Global Catalogue of Microorganisms (GCM) 10K type strain sequencing project: providing services to taxonomists for standard genome sequencing and annotation.</title>
        <authorList>
            <consortium name="The Broad Institute Genomics Platform"/>
            <consortium name="The Broad Institute Genome Sequencing Center for Infectious Disease"/>
            <person name="Wu L."/>
            <person name="Ma J."/>
        </authorList>
    </citation>
    <scope>NUCLEOTIDE SEQUENCE [LARGE SCALE GENOMIC DNA]</scope>
    <source>
        <strain evidence="2">CGMCC 1.12286</strain>
    </source>
</reference>
<proteinExistence type="predicted"/>
<evidence type="ECO:0008006" key="3">
    <source>
        <dbReference type="Google" id="ProtNLM"/>
    </source>
</evidence>
<dbReference type="RefSeq" id="WP_377943294.1">
    <property type="nucleotide sequence ID" value="NZ_JBHUCX010000028.1"/>
</dbReference>